<dbReference type="AlphaFoldDB" id="A0A7W6MCA6"/>
<name>A0A7W6MCA6_9RHOB</name>
<keyword evidence="6" id="KW-1185">Reference proteome</keyword>
<keyword evidence="2 3" id="KW-0274">FAD</keyword>
<dbReference type="InterPro" id="IPR002081">
    <property type="entry name" value="Cryptochrome/DNA_photolyase_1"/>
</dbReference>
<dbReference type="SUPFAM" id="SSF48173">
    <property type="entry name" value="Cryptochrome/photolyase FAD-binding domain"/>
    <property type="match status" value="1"/>
</dbReference>
<feature type="binding site" evidence="3">
    <location>
        <position position="40"/>
    </location>
    <ligand>
        <name>FAD</name>
        <dbReference type="ChEBI" id="CHEBI:57692"/>
    </ligand>
</feature>
<feature type="domain" description="Cryptochrome/DNA photolyase FAD-binding" evidence="4">
    <location>
        <begin position="89"/>
        <end position="216"/>
    </location>
</feature>
<dbReference type="GO" id="GO:0071949">
    <property type="term" value="F:FAD binding"/>
    <property type="evidence" value="ECO:0007669"/>
    <property type="project" value="TreeGrafter"/>
</dbReference>
<evidence type="ECO:0000256" key="3">
    <source>
        <dbReference type="PIRSR" id="PIRSR602081-1"/>
    </source>
</evidence>
<evidence type="ECO:0000313" key="6">
    <source>
        <dbReference type="Proteomes" id="UP000565745"/>
    </source>
</evidence>
<dbReference type="Gene3D" id="1.10.579.10">
    <property type="entry name" value="DNA Cyclobutane Dipyrimidine Photolyase, subunit A, domain 3"/>
    <property type="match status" value="1"/>
</dbReference>
<evidence type="ECO:0000256" key="1">
    <source>
        <dbReference type="ARBA" id="ARBA00022630"/>
    </source>
</evidence>
<keyword evidence="1 3" id="KW-0285">Flavoprotein</keyword>
<proteinExistence type="predicted"/>
<dbReference type="EMBL" id="JACIFU010000005">
    <property type="protein sequence ID" value="MBB4175607.1"/>
    <property type="molecule type" value="Genomic_DNA"/>
</dbReference>
<dbReference type="GO" id="GO:0003904">
    <property type="term" value="F:deoxyribodipyrimidine photo-lyase activity"/>
    <property type="evidence" value="ECO:0007669"/>
    <property type="project" value="UniProtKB-EC"/>
</dbReference>
<dbReference type="EC" id="4.1.99.3" evidence="5"/>
<dbReference type="Proteomes" id="UP000565745">
    <property type="component" value="Unassembled WGS sequence"/>
</dbReference>
<sequence length="409" mass="45860">MTGPPPYLAGMTDALTQFPPTLTEARKRLAQFVPHAGVEYARLRNFDHGPGAHDHVSVLSPYIRARLLDETAVTRAVLAQHTTAEADKFLAEVFWRTYWKGWIQQRPTVWDQYLHDLNRLRDDVQSQAGLRARWEEACLGQTGIAPFDAWAHELVSTGYLHNHARMWFASIWIFTLQLPWQLGADFFLRHLLDGDVAVNTLSWRWVAGIQTRGKTYLAQPDNIAKFTGGRFESVTGLASEAPPIDAPEPPAIVPLQPSDPLPLPARYGILLHGEDIDLPRMLRHASEPVAIAYSETTDRHSPWTMAPHVATFRLEAARSVLPDGVTLDVLADAQAISRWAQLHRLEQIVAPYAPTGPARQALDVYEALQDGVPLSLYRRSLDSTAWPKATKGFFPFRKHIPDLIATFGQ</sequence>
<keyword evidence="5" id="KW-0456">Lyase</keyword>
<accession>A0A7W6MCA6</accession>
<dbReference type="InterPro" id="IPR036134">
    <property type="entry name" value="Crypto/Photolyase_FAD-like_sf"/>
</dbReference>
<dbReference type="Pfam" id="PF03441">
    <property type="entry name" value="FAD_binding_7"/>
    <property type="match status" value="1"/>
</dbReference>
<feature type="binding site" evidence="3">
    <location>
        <position position="89"/>
    </location>
    <ligand>
        <name>FAD</name>
        <dbReference type="ChEBI" id="CHEBI:57692"/>
    </ligand>
</feature>
<reference evidence="5 6" key="1">
    <citation type="submission" date="2020-08" db="EMBL/GenBank/DDBJ databases">
        <title>Genomic Encyclopedia of Type Strains, Phase IV (KMG-IV): sequencing the most valuable type-strain genomes for metagenomic binning, comparative biology and taxonomic classification.</title>
        <authorList>
            <person name="Goeker M."/>
        </authorList>
    </citation>
    <scope>NUCLEOTIDE SEQUENCE [LARGE SCALE GENOMIC DNA]</scope>
    <source>
        <strain evidence="5 6">DSM 101015</strain>
    </source>
</reference>
<protein>
    <submittedName>
        <fullName evidence="5">Deoxyribodipyrimidine photo-lyase</fullName>
        <ecNumber evidence="5">4.1.99.3</ecNumber>
    </submittedName>
</protein>
<comment type="caution">
    <text evidence="5">The sequence shown here is derived from an EMBL/GenBank/DDBJ whole genome shotgun (WGS) entry which is preliminary data.</text>
</comment>
<evidence type="ECO:0000259" key="4">
    <source>
        <dbReference type="Pfam" id="PF03441"/>
    </source>
</evidence>
<comment type="cofactor">
    <cofactor evidence="3">
        <name>FAD</name>
        <dbReference type="ChEBI" id="CHEBI:57692"/>
    </cofactor>
    <text evidence="3">Binds 1 FAD per subunit.</text>
</comment>
<dbReference type="PANTHER" id="PTHR11455:SF9">
    <property type="entry name" value="CRYPTOCHROME CIRCADIAN CLOCK 5 ISOFORM X1"/>
    <property type="match status" value="1"/>
</dbReference>
<dbReference type="PANTHER" id="PTHR11455">
    <property type="entry name" value="CRYPTOCHROME"/>
    <property type="match status" value="1"/>
</dbReference>
<evidence type="ECO:0000256" key="2">
    <source>
        <dbReference type="ARBA" id="ARBA00022827"/>
    </source>
</evidence>
<organism evidence="5 6">
    <name type="scientific">Sulfitobacter noctilucicola</name>
    <dbReference type="NCBI Taxonomy" id="1342301"/>
    <lineage>
        <taxon>Bacteria</taxon>
        <taxon>Pseudomonadati</taxon>
        <taxon>Pseudomonadota</taxon>
        <taxon>Alphaproteobacteria</taxon>
        <taxon>Rhodobacterales</taxon>
        <taxon>Roseobacteraceae</taxon>
        <taxon>Sulfitobacter</taxon>
    </lineage>
</organism>
<dbReference type="InterPro" id="IPR005101">
    <property type="entry name" value="Cryptochr/Photolyase_FAD-bd"/>
</dbReference>
<evidence type="ECO:0000313" key="5">
    <source>
        <dbReference type="EMBL" id="MBB4175607.1"/>
    </source>
</evidence>
<dbReference type="Gene3D" id="1.25.40.80">
    <property type="match status" value="1"/>
</dbReference>
<gene>
    <name evidence="5" type="ORF">GGR93_003410</name>
</gene>
<feature type="binding site" evidence="3">
    <location>
        <begin position="193"/>
        <end position="195"/>
    </location>
    <ligand>
        <name>FAD</name>
        <dbReference type="ChEBI" id="CHEBI:57692"/>
    </ligand>
</feature>
<dbReference type="GO" id="GO:0003677">
    <property type="term" value="F:DNA binding"/>
    <property type="evidence" value="ECO:0007669"/>
    <property type="project" value="TreeGrafter"/>
</dbReference>